<dbReference type="SMART" id="SM00829">
    <property type="entry name" value="PKS_ER"/>
    <property type="match status" value="1"/>
</dbReference>
<dbReference type="InterPro" id="IPR020843">
    <property type="entry name" value="ER"/>
</dbReference>
<dbReference type="GO" id="GO:0016651">
    <property type="term" value="F:oxidoreductase activity, acting on NAD(P)H"/>
    <property type="evidence" value="ECO:0007669"/>
    <property type="project" value="TreeGrafter"/>
</dbReference>
<dbReference type="Gene3D" id="3.40.50.720">
    <property type="entry name" value="NAD(P)-binding Rossmann-like Domain"/>
    <property type="match status" value="1"/>
</dbReference>
<dbReference type="Pfam" id="PF00107">
    <property type="entry name" value="ADH_zinc_N"/>
    <property type="match status" value="1"/>
</dbReference>
<evidence type="ECO:0000259" key="3">
    <source>
        <dbReference type="SMART" id="SM00829"/>
    </source>
</evidence>
<dbReference type="OrthoDB" id="9805883at2"/>
<evidence type="ECO:0000256" key="1">
    <source>
        <dbReference type="ARBA" id="ARBA00022857"/>
    </source>
</evidence>
<accession>A0A560ETT7</accession>
<dbReference type="SUPFAM" id="SSF51735">
    <property type="entry name" value="NAD(P)-binding Rossmann-fold domains"/>
    <property type="match status" value="1"/>
</dbReference>
<reference evidence="4 5" key="1">
    <citation type="submission" date="2019-06" db="EMBL/GenBank/DDBJ databases">
        <title>Genomic Encyclopedia of Type Strains, Phase IV (KMG-V): Genome sequencing to study the core and pangenomes of soil and plant-associated prokaryotes.</title>
        <authorList>
            <person name="Whitman W."/>
        </authorList>
    </citation>
    <scope>NUCLEOTIDE SEQUENCE [LARGE SCALE GENOMIC DNA]</scope>
    <source>
        <strain evidence="4 5">BR 11880</strain>
    </source>
</reference>
<dbReference type="InterPro" id="IPR011032">
    <property type="entry name" value="GroES-like_sf"/>
</dbReference>
<dbReference type="Gene3D" id="3.90.180.10">
    <property type="entry name" value="Medium-chain alcohol dehydrogenases, catalytic domain"/>
    <property type="match status" value="1"/>
</dbReference>
<dbReference type="PANTHER" id="PTHR48106">
    <property type="entry name" value="QUINONE OXIDOREDUCTASE PIG3-RELATED"/>
    <property type="match status" value="1"/>
</dbReference>
<dbReference type="RefSeq" id="WP_145753233.1">
    <property type="nucleotide sequence ID" value="NZ_VITN01000023.1"/>
</dbReference>
<dbReference type="EMBL" id="VITN01000023">
    <property type="protein sequence ID" value="TWB12792.1"/>
    <property type="molecule type" value="Genomic_DNA"/>
</dbReference>
<keyword evidence="1" id="KW-0521">NADP</keyword>
<dbReference type="InterPro" id="IPR013149">
    <property type="entry name" value="ADH-like_C"/>
</dbReference>
<protein>
    <submittedName>
        <fullName evidence="4">NADPH:quinone reductase-like Zn-dependent oxidoreductase</fullName>
    </submittedName>
</protein>
<dbReference type="InterPro" id="IPR013154">
    <property type="entry name" value="ADH-like_N"/>
</dbReference>
<dbReference type="GO" id="GO:0070402">
    <property type="term" value="F:NADPH binding"/>
    <property type="evidence" value="ECO:0007669"/>
    <property type="project" value="TreeGrafter"/>
</dbReference>
<feature type="domain" description="Enoyl reductase (ER)" evidence="3">
    <location>
        <begin position="11"/>
        <end position="327"/>
    </location>
</feature>
<dbReference type="PANTHER" id="PTHR48106:SF5">
    <property type="entry name" value="ZINC-CONTAINING ALCOHOL DEHYDROGENASE"/>
    <property type="match status" value="1"/>
</dbReference>
<dbReference type="Proteomes" id="UP000319859">
    <property type="component" value="Unassembled WGS sequence"/>
</dbReference>
<proteinExistence type="predicted"/>
<organism evidence="4 5">
    <name type="scientific">Nitrospirillum amazonense</name>
    <dbReference type="NCBI Taxonomy" id="28077"/>
    <lineage>
        <taxon>Bacteria</taxon>
        <taxon>Pseudomonadati</taxon>
        <taxon>Pseudomonadota</taxon>
        <taxon>Alphaproteobacteria</taxon>
        <taxon>Rhodospirillales</taxon>
        <taxon>Azospirillaceae</taxon>
        <taxon>Nitrospirillum</taxon>
    </lineage>
</organism>
<dbReference type="SUPFAM" id="SSF50129">
    <property type="entry name" value="GroES-like"/>
    <property type="match status" value="1"/>
</dbReference>
<name>A0A560ETT7_9PROT</name>
<dbReference type="AlphaFoldDB" id="A0A560ETT7"/>
<keyword evidence="2" id="KW-0560">Oxidoreductase</keyword>
<gene>
    <name evidence="4" type="ORF">FBZ89_1233</name>
</gene>
<evidence type="ECO:0000313" key="4">
    <source>
        <dbReference type="EMBL" id="TWB12792.1"/>
    </source>
</evidence>
<comment type="caution">
    <text evidence="4">The sequence shown here is derived from an EMBL/GenBank/DDBJ whole genome shotgun (WGS) entry which is preliminary data.</text>
</comment>
<dbReference type="InterPro" id="IPR036291">
    <property type="entry name" value="NAD(P)-bd_dom_sf"/>
</dbReference>
<sequence length="329" mass="34834">MPRVVTFTQYGPPEVLKIIDSEIPAPGPDEIRIRVKAIGLNRAEAMWRTGNYVEPVKLPGRLGYECSGIVDAVGAAVTHLAVGDEVTTMAAFSMNDYGVYGELVLVPAKATVKKPASLSFEQATALWSTFVTPWGAFFERTPLMDRDTVLIPAASSGVGLGAIQVAKLTGAKVVALSRGSTKTAHLLEAGADHVIATEEQDLVAEVSRITGGKGATVAFDPVGGPTFSKLVEAMAAGGTIHVYGALSEQVTPLPMLPMVRKELLVRGYNIFGITKSAERQAKVAKFIFDNVAAGKLKIAIAGTFTLDEIVAAHRALEQNRHVGKLVVTV</sequence>
<dbReference type="CDD" id="cd08268">
    <property type="entry name" value="MDR2"/>
    <property type="match status" value="1"/>
</dbReference>
<dbReference type="Pfam" id="PF08240">
    <property type="entry name" value="ADH_N"/>
    <property type="match status" value="1"/>
</dbReference>
<evidence type="ECO:0000256" key="2">
    <source>
        <dbReference type="ARBA" id="ARBA00023002"/>
    </source>
</evidence>
<evidence type="ECO:0000313" key="5">
    <source>
        <dbReference type="Proteomes" id="UP000319859"/>
    </source>
</evidence>